<name>A0A4Z0JIE2_9LACO</name>
<dbReference type="EMBL" id="RKLY01000032">
    <property type="protein sequence ID" value="TGD21767.1"/>
    <property type="molecule type" value="Genomic_DNA"/>
</dbReference>
<feature type="domain" description="Mur ligase C-terminal" evidence="12">
    <location>
        <begin position="301"/>
        <end position="415"/>
    </location>
</feature>
<dbReference type="PIRSF" id="PIRSF001563">
    <property type="entry name" value="Folylpolyglu_synth"/>
    <property type="match status" value="1"/>
</dbReference>
<sequence length="428" mass="48394">MYETGDEAIGWIDSRTKHGSRPGLIRVKELLRLVGNPEDDVKSIHIAGTNGKGSTVMYLRVLLEQKNLTVGTFTSPYIESFYERIVINGQPIPEKDFVTLTNKFAPLVEKMDSEDSFSGITQFEILTAMAFDYFKNRVDIAIIETGIGGLLDSTNVVKPELCAITTVGLDHVDILGDTLEKIAEQKAGIIKRNIPIVSGNIPSNAQKVIQTAAKKVHAPSLLWKEDYETKYLGFKDQFEMFNFQNQYIKLQNLKTPLTGHQQVENAAVALELFYLYCQSHKYSFDESQIQQGLSKVFWPARMEVVSQNPLVIMDGAHNPHAIKRLKDNILTEYQDKRIHILFSAITTKNIDSMLKDLLTIPQLDFTLTTFDYPNALSLTDYQNFDGITIDSNWQQALENKLSQMGEADVLFVTGSLYFVSQVRDFIKK</sequence>
<evidence type="ECO:0000256" key="3">
    <source>
        <dbReference type="ARBA" id="ARBA00013025"/>
    </source>
</evidence>
<evidence type="ECO:0000256" key="2">
    <source>
        <dbReference type="ARBA" id="ARBA00008276"/>
    </source>
</evidence>
<protein>
    <recommendedName>
        <fullName evidence="3">tetrahydrofolate synthase</fullName>
        <ecNumber evidence="3">6.3.2.17</ecNumber>
    </recommendedName>
    <alternativeName>
        <fullName evidence="9">Tetrahydrofolylpolyglutamate synthase</fullName>
    </alternativeName>
</protein>
<comment type="cofactor">
    <cofactor evidence="1">
        <name>Mg(2+)</name>
        <dbReference type="ChEBI" id="CHEBI:18420"/>
    </cofactor>
</comment>
<dbReference type="PROSITE" id="PS01012">
    <property type="entry name" value="FOLYLPOLYGLU_SYNT_2"/>
    <property type="match status" value="1"/>
</dbReference>
<feature type="domain" description="Mur ligase central" evidence="13">
    <location>
        <begin position="46"/>
        <end position="270"/>
    </location>
</feature>
<comment type="similarity">
    <text evidence="2 11">Belongs to the folylpolyglutamate synthase family.</text>
</comment>
<dbReference type="GO" id="GO:0005737">
    <property type="term" value="C:cytoplasm"/>
    <property type="evidence" value="ECO:0007669"/>
    <property type="project" value="TreeGrafter"/>
</dbReference>
<evidence type="ECO:0000256" key="11">
    <source>
        <dbReference type="PIRNR" id="PIRNR001563"/>
    </source>
</evidence>
<dbReference type="Proteomes" id="UP000298021">
    <property type="component" value="Unassembled WGS sequence"/>
</dbReference>
<gene>
    <name evidence="14" type="ORF">EGT49_10485</name>
</gene>
<dbReference type="SUPFAM" id="SSF53244">
    <property type="entry name" value="MurD-like peptide ligases, peptide-binding domain"/>
    <property type="match status" value="1"/>
</dbReference>
<keyword evidence="15" id="KW-1185">Reference proteome</keyword>
<evidence type="ECO:0000256" key="5">
    <source>
        <dbReference type="ARBA" id="ARBA00022723"/>
    </source>
</evidence>
<keyword evidence="7 11" id="KW-0067">ATP-binding</keyword>
<dbReference type="Gene3D" id="3.40.1190.10">
    <property type="entry name" value="Mur-like, catalytic domain"/>
    <property type="match status" value="1"/>
</dbReference>
<dbReference type="InterPro" id="IPR018109">
    <property type="entry name" value="Folylpolyglutamate_synth_CS"/>
</dbReference>
<dbReference type="GO" id="GO:0005524">
    <property type="term" value="F:ATP binding"/>
    <property type="evidence" value="ECO:0007669"/>
    <property type="project" value="UniProtKB-KW"/>
</dbReference>
<evidence type="ECO:0000256" key="6">
    <source>
        <dbReference type="ARBA" id="ARBA00022741"/>
    </source>
</evidence>
<dbReference type="InterPro" id="IPR036615">
    <property type="entry name" value="Mur_ligase_C_dom_sf"/>
</dbReference>
<evidence type="ECO:0000256" key="8">
    <source>
        <dbReference type="ARBA" id="ARBA00022842"/>
    </source>
</evidence>
<dbReference type="PANTHER" id="PTHR11136">
    <property type="entry name" value="FOLYLPOLYGLUTAMATE SYNTHASE-RELATED"/>
    <property type="match status" value="1"/>
</dbReference>
<dbReference type="Pfam" id="PF08245">
    <property type="entry name" value="Mur_ligase_M"/>
    <property type="match status" value="1"/>
</dbReference>
<dbReference type="NCBIfam" id="TIGR01499">
    <property type="entry name" value="folC"/>
    <property type="match status" value="1"/>
</dbReference>
<dbReference type="EC" id="6.3.2.17" evidence="3"/>
<keyword evidence="5" id="KW-0479">Metal-binding</keyword>
<evidence type="ECO:0000259" key="13">
    <source>
        <dbReference type="Pfam" id="PF08245"/>
    </source>
</evidence>
<keyword evidence="6 11" id="KW-0547">Nucleotide-binding</keyword>
<dbReference type="InterPro" id="IPR001645">
    <property type="entry name" value="Folylpolyglutamate_synth"/>
</dbReference>
<evidence type="ECO:0000256" key="7">
    <source>
        <dbReference type="ARBA" id="ARBA00022840"/>
    </source>
</evidence>
<keyword evidence="4 11" id="KW-0436">Ligase</keyword>
<keyword evidence="8" id="KW-0460">Magnesium</keyword>
<dbReference type="InterPro" id="IPR013221">
    <property type="entry name" value="Mur_ligase_cen"/>
</dbReference>
<evidence type="ECO:0000256" key="9">
    <source>
        <dbReference type="ARBA" id="ARBA00030592"/>
    </source>
</evidence>
<dbReference type="Pfam" id="PF02875">
    <property type="entry name" value="Mur_ligase_C"/>
    <property type="match status" value="1"/>
</dbReference>
<evidence type="ECO:0000256" key="10">
    <source>
        <dbReference type="ARBA" id="ARBA00047493"/>
    </source>
</evidence>
<comment type="caution">
    <text evidence="14">The sequence shown here is derived from an EMBL/GenBank/DDBJ whole genome shotgun (WGS) entry which is preliminary data.</text>
</comment>
<dbReference type="Gene3D" id="3.90.190.20">
    <property type="entry name" value="Mur ligase, C-terminal domain"/>
    <property type="match status" value="1"/>
</dbReference>
<dbReference type="FunFam" id="3.40.1190.10:FF:000011">
    <property type="entry name" value="Folylpolyglutamate synthase/dihydrofolate synthase"/>
    <property type="match status" value="1"/>
</dbReference>
<evidence type="ECO:0000313" key="14">
    <source>
        <dbReference type="EMBL" id="TGD21767.1"/>
    </source>
</evidence>
<dbReference type="InterPro" id="IPR004101">
    <property type="entry name" value="Mur_ligase_C"/>
</dbReference>
<accession>A0A4Z0JIE2</accession>
<dbReference type="InterPro" id="IPR036565">
    <property type="entry name" value="Mur-like_cat_sf"/>
</dbReference>
<dbReference type="PANTHER" id="PTHR11136:SF0">
    <property type="entry name" value="DIHYDROFOLATE SYNTHETASE-RELATED"/>
    <property type="match status" value="1"/>
</dbReference>
<dbReference type="RefSeq" id="WP_135374077.1">
    <property type="nucleotide sequence ID" value="NZ_RKLY01000032.1"/>
</dbReference>
<evidence type="ECO:0000256" key="4">
    <source>
        <dbReference type="ARBA" id="ARBA00022598"/>
    </source>
</evidence>
<evidence type="ECO:0000256" key="1">
    <source>
        <dbReference type="ARBA" id="ARBA00001946"/>
    </source>
</evidence>
<comment type="catalytic activity">
    <reaction evidence="10">
        <text>(6S)-5,6,7,8-tetrahydrofolyl-(gamma-L-Glu)(n) + L-glutamate + ATP = (6S)-5,6,7,8-tetrahydrofolyl-(gamma-L-Glu)(n+1) + ADP + phosphate + H(+)</text>
        <dbReference type="Rhea" id="RHEA:10580"/>
        <dbReference type="Rhea" id="RHEA-COMP:14738"/>
        <dbReference type="Rhea" id="RHEA-COMP:14740"/>
        <dbReference type="ChEBI" id="CHEBI:15378"/>
        <dbReference type="ChEBI" id="CHEBI:29985"/>
        <dbReference type="ChEBI" id="CHEBI:30616"/>
        <dbReference type="ChEBI" id="CHEBI:43474"/>
        <dbReference type="ChEBI" id="CHEBI:141005"/>
        <dbReference type="ChEBI" id="CHEBI:456216"/>
        <dbReference type="EC" id="6.3.2.17"/>
    </reaction>
</comment>
<dbReference type="SUPFAM" id="SSF53623">
    <property type="entry name" value="MurD-like peptide ligases, catalytic domain"/>
    <property type="match status" value="1"/>
</dbReference>
<dbReference type="GO" id="GO:0046872">
    <property type="term" value="F:metal ion binding"/>
    <property type="evidence" value="ECO:0007669"/>
    <property type="project" value="UniProtKB-KW"/>
</dbReference>
<dbReference type="OrthoDB" id="9809356at2"/>
<dbReference type="GO" id="GO:0008841">
    <property type="term" value="F:dihydrofolate synthase activity"/>
    <property type="evidence" value="ECO:0007669"/>
    <property type="project" value="TreeGrafter"/>
</dbReference>
<proteinExistence type="inferred from homology"/>
<dbReference type="AlphaFoldDB" id="A0A4Z0JIE2"/>
<dbReference type="GO" id="GO:0004326">
    <property type="term" value="F:tetrahydrofolylpolyglutamate synthase activity"/>
    <property type="evidence" value="ECO:0007669"/>
    <property type="project" value="UniProtKB-EC"/>
</dbReference>
<reference evidence="14 15" key="1">
    <citation type="submission" date="2018-10" db="EMBL/GenBank/DDBJ databases">
        <title>Lactobacillus sp. R7 and Lactobacillus sp. R19 isolated from fermented mustard green product of Taiwan.</title>
        <authorList>
            <person name="Lin S.-T."/>
        </authorList>
    </citation>
    <scope>NUCLEOTIDE SEQUENCE [LARGE SCALE GENOMIC DNA]</scope>
    <source>
        <strain evidence="14 15">BCRC 81127</strain>
    </source>
</reference>
<evidence type="ECO:0000313" key="15">
    <source>
        <dbReference type="Proteomes" id="UP000298021"/>
    </source>
</evidence>
<evidence type="ECO:0000259" key="12">
    <source>
        <dbReference type="Pfam" id="PF02875"/>
    </source>
</evidence>
<organism evidence="14 15">
    <name type="scientific">Companilactobacillus suantsaicola</name>
    <dbReference type="NCBI Taxonomy" id="2487723"/>
    <lineage>
        <taxon>Bacteria</taxon>
        <taxon>Bacillati</taxon>
        <taxon>Bacillota</taxon>
        <taxon>Bacilli</taxon>
        <taxon>Lactobacillales</taxon>
        <taxon>Lactobacillaceae</taxon>
        <taxon>Companilactobacillus</taxon>
    </lineage>
</organism>